<accession>A0A2P2NZ36</accession>
<protein>
    <submittedName>
        <fullName evidence="1">Uncharacterized protein</fullName>
    </submittedName>
</protein>
<proteinExistence type="predicted"/>
<dbReference type="AlphaFoldDB" id="A0A2P2NZ36"/>
<organism evidence="1">
    <name type="scientific">Rhizophora mucronata</name>
    <name type="common">Asiatic mangrove</name>
    <dbReference type="NCBI Taxonomy" id="61149"/>
    <lineage>
        <taxon>Eukaryota</taxon>
        <taxon>Viridiplantae</taxon>
        <taxon>Streptophyta</taxon>
        <taxon>Embryophyta</taxon>
        <taxon>Tracheophyta</taxon>
        <taxon>Spermatophyta</taxon>
        <taxon>Magnoliopsida</taxon>
        <taxon>eudicotyledons</taxon>
        <taxon>Gunneridae</taxon>
        <taxon>Pentapetalae</taxon>
        <taxon>rosids</taxon>
        <taxon>fabids</taxon>
        <taxon>Malpighiales</taxon>
        <taxon>Rhizophoraceae</taxon>
        <taxon>Rhizophora</taxon>
    </lineage>
</organism>
<evidence type="ECO:0000313" key="1">
    <source>
        <dbReference type="EMBL" id="MBX47787.1"/>
    </source>
</evidence>
<reference evidence="1" key="1">
    <citation type="submission" date="2018-02" db="EMBL/GenBank/DDBJ databases">
        <title>Rhizophora mucronata_Transcriptome.</title>
        <authorList>
            <person name="Meera S.P."/>
            <person name="Sreeshan A."/>
            <person name="Augustine A."/>
        </authorList>
    </citation>
    <scope>NUCLEOTIDE SEQUENCE</scope>
    <source>
        <tissue evidence="1">Leaf</tissue>
    </source>
</reference>
<name>A0A2P2NZ36_RHIMU</name>
<dbReference type="EMBL" id="GGEC01067303">
    <property type="protein sequence ID" value="MBX47787.1"/>
    <property type="molecule type" value="Transcribed_RNA"/>
</dbReference>
<sequence length="19" mass="2158">MTSKSKYAALRNVNSLQFV</sequence>